<proteinExistence type="predicted"/>
<comment type="caution">
    <text evidence="1">The sequence shown here is derived from an EMBL/GenBank/DDBJ whole genome shotgun (WGS) entry which is preliminary data.</text>
</comment>
<dbReference type="Proteomes" id="UP000812031">
    <property type="component" value="Unassembled WGS sequence"/>
</dbReference>
<sequence>MKNNILSILLLFYTFPLIAQDIEIKDLKTLNAPGFQILDIAPNTIDKPSNPKAFAASLMSLTSSGTALPKNFALEVSPYWYFKNKNATVSQYLNIKEENRSNSYTGLFNKMSMSIASVYSDSTSGSLVKNTNYIAFGMRTNVFTYRNEKQNQKLRTALVNFSERVIKLRPNQKDTDSLEQELNATSNRIRKLYGELMAESNDSLKRAINEKYINAITRKTLIKKKLDDLENQAPDLLENNIKKDTLSQNYLKELDDLPLFQVDAAFAYSEAFPENKTENKHFNRSGVWINATLNAFSFDHEELNDNLTLMMCSRFISDNISNENTVNEFYRQKAFDFGFKIEYSIKELSLSFEYLKRDYSNDSNLNSERRVGTLQYKISENLYLTGSYGTNFGSDSTLFTLFGINYGLGKSELKSK</sequence>
<reference evidence="1 2" key="1">
    <citation type="submission" date="2021-07" db="EMBL/GenBank/DDBJ databases">
        <title>Flavobacterium sp. nov. isolated from sediment on the Taihu Lake.</title>
        <authorList>
            <person name="Qu J.-H."/>
        </authorList>
    </citation>
    <scope>NUCLEOTIDE SEQUENCE [LARGE SCALE GENOMIC DNA]</scope>
    <source>
        <strain evidence="1 2">NAS39</strain>
    </source>
</reference>
<organism evidence="1 2">
    <name type="scientific">Flavobacterium taihuense</name>
    <dbReference type="NCBI Taxonomy" id="2857508"/>
    <lineage>
        <taxon>Bacteria</taxon>
        <taxon>Pseudomonadati</taxon>
        <taxon>Bacteroidota</taxon>
        <taxon>Flavobacteriia</taxon>
        <taxon>Flavobacteriales</taxon>
        <taxon>Flavobacteriaceae</taxon>
        <taxon>Flavobacterium</taxon>
    </lineage>
</organism>
<gene>
    <name evidence="1" type="ORF">KZH69_06445</name>
</gene>
<evidence type="ECO:0000313" key="2">
    <source>
        <dbReference type="Proteomes" id="UP000812031"/>
    </source>
</evidence>
<evidence type="ECO:0000313" key="1">
    <source>
        <dbReference type="EMBL" id="MBW4360121.1"/>
    </source>
</evidence>
<protein>
    <submittedName>
        <fullName evidence="1">Uncharacterized protein</fullName>
    </submittedName>
</protein>
<name>A0ABS6XV24_9FLAO</name>
<dbReference type="RefSeq" id="WP_219316626.1">
    <property type="nucleotide sequence ID" value="NZ_JAHWYN010000004.1"/>
</dbReference>
<dbReference type="EMBL" id="JAHWYN010000004">
    <property type="protein sequence ID" value="MBW4360121.1"/>
    <property type="molecule type" value="Genomic_DNA"/>
</dbReference>
<accession>A0ABS6XV24</accession>
<keyword evidence="2" id="KW-1185">Reference proteome</keyword>